<dbReference type="EMBL" id="JAETWB010000006">
    <property type="protein sequence ID" value="MBL6079431.1"/>
    <property type="molecule type" value="Genomic_DNA"/>
</dbReference>
<reference evidence="1 2" key="1">
    <citation type="submission" date="2021-01" db="EMBL/GenBank/DDBJ databases">
        <title>Belnapia mucosa sp. nov. and Belnapia arida sp. nov., isolated from the Tabernas Desert (Almeria, Spain).</title>
        <authorList>
            <person name="Molina-Menor E."/>
            <person name="Vidal-Verdu A."/>
            <person name="Calonge A."/>
            <person name="Satari L."/>
            <person name="Pereto J."/>
            <person name="Porcar M."/>
        </authorList>
    </citation>
    <scope>NUCLEOTIDE SEQUENCE [LARGE SCALE GENOMIC DNA]</scope>
    <source>
        <strain evidence="1 2">T18</strain>
    </source>
</reference>
<accession>A0ABS1U436</accession>
<gene>
    <name evidence="1" type="ORF">JMJ56_15535</name>
</gene>
<comment type="caution">
    <text evidence="1">The sequence shown here is derived from an EMBL/GenBank/DDBJ whole genome shotgun (WGS) entry which is preliminary data.</text>
</comment>
<sequence>MSDTTHPAEPKSSPLRNVVRHAAQYVPALDAILRERHLRYRMRAALGYDPNLSQPATFNEKLGWRILHDRNPLLALTTDKINARGYVADRVGNDVLVPLLGIWSRAEDIEWEKLPNRFVLKGSHGWNMNLLVHDRTVLDIPTAVSQANGWLRRNHYETAGEWAYRDLTPRLLAEEMLLDADGGIPADLKFYVFHGRVRLLRVHIGRHGHHRANSYNERLEPWSVRQAHEPDPSYVLPPETQDALRLAERIGEEFDFARVDLYCVGGRVFFGEITHYDGNACSPFSPAGLDRVIGDYWTLPSSHRSASSTAIVPR</sequence>
<organism evidence="1 2">
    <name type="scientific">Belnapia arida</name>
    <dbReference type="NCBI Taxonomy" id="2804533"/>
    <lineage>
        <taxon>Bacteria</taxon>
        <taxon>Pseudomonadati</taxon>
        <taxon>Pseudomonadota</taxon>
        <taxon>Alphaproteobacteria</taxon>
        <taxon>Acetobacterales</taxon>
        <taxon>Roseomonadaceae</taxon>
        <taxon>Belnapia</taxon>
    </lineage>
</organism>
<evidence type="ECO:0008006" key="3">
    <source>
        <dbReference type="Google" id="ProtNLM"/>
    </source>
</evidence>
<protein>
    <recommendedName>
        <fullName evidence="3">TupA-like ATPgrasp</fullName>
    </recommendedName>
</protein>
<dbReference type="Pfam" id="PF14305">
    <property type="entry name" value="ATPgrasp_TupA"/>
    <property type="match status" value="1"/>
</dbReference>
<proteinExistence type="predicted"/>
<dbReference type="InterPro" id="IPR029465">
    <property type="entry name" value="ATPgrasp_TupA"/>
</dbReference>
<dbReference type="Proteomes" id="UP000660885">
    <property type="component" value="Unassembled WGS sequence"/>
</dbReference>
<name>A0ABS1U436_9PROT</name>
<evidence type="ECO:0000313" key="2">
    <source>
        <dbReference type="Proteomes" id="UP000660885"/>
    </source>
</evidence>
<dbReference type="RefSeq" id="WP_202832658.1">
    <property type="nucleotide sequence ID" value="NZ_JAETWB010000006.1"/>
</dbReference>
<evidence type="ECO:0000313" key="1">
    <source>
        <dbReference type="EMBL" id="MBL6079431.1"/>
    </source>
</evidence>
<keyword evidence="2" id="KW-1185">Reference proteome</keyword>